<reference evidence="5" key="1">
    <citation type="submission" date="2019-02" db="EMBL/GenBank/DDBJ databases">
        <authorList>
            <person name="Gruber-Vodicka R. H."/>
            <person name="Seah K. B. B."/>
        </authorList>
    </citation>
    <scope>NUCLEOTIDE SEQUENCE</scope>
    <source>
        <strain evidence="4">BECK_BZ163</strain>
        <strain evidence="5">BECK_BZ164</strain>
        <strain evidence="3">BECK_BZ165</strain>
    </source>
</reference>
<keyword evidence="5" id="KW-0547">Nucleotide-binding</keyword>
<keyword evidence="5" id="KW-0067">ATP-binding</keyword>
<dbReference type="EMBL" id="CAADFA010000293">
    <property type="protein sequence ID" value="VFJ61439.1"/>
    <property type="molecule type" value="Genomic_DNA"/>
</dbReference>
<evidence type="ECO:0000256" key="1">
    <source>
        <dbReference type="SAM" id="MobiDB-lite"/>
    </source>
</evidence>
<keyword evidence="5" id="KW-0378">Hydrolase</keyword>
<evidence type="ECO:0000313" key="3">
    <source>
        <dbReference type="EMBL" id="VFJ61439.1"/>
    </source>
</evidence>
<dbReference type="Gene3D" id="3.30.950.30">
    <property type="entry name" value="Schlafen, AAA domain"/>
    <property type="match status" value="1"/>
</dbReference>
<feature type="region of interest" description="Disordered" evidence="1">
    <location>
        <begin position="400"/>
        <end position="444"/>
    </location>
</feature>
<evidence type="ECO:0000313" key="5">
    <source>
        <dbReference type="EMBL" id="VFK14014.1"/>
    </source>
</evidence>
<dbReference type="InterPro" id="IPR007421">
    <property type="entry name" value="Schlafen_AlbA_2_dom"/>
</dbReference>
<dbReference type="GO" id="GO:0004386">
    <property type="term" value="F:helicase activity"/>
    <property type="evidence" value="ECO:0007669"/>
    <property type="project" value="UniProtKB-KW"/>
</dbReference>
<evidence type="ECO:0000259" key="2">
    <source>
        <dbReference type="Pfam" id="PF04326"/>
    </source>
</evidence>
<evidence type="ECO:0000313" key="4">
    <source>
        <dbReference type="EMBL" id="VFJ74308.1"/>
    </source>
</evidence>
<organism evidence="5">
    <name type="scientific">Candidatus Kentrum sp. FM</name>
    <dbReference type="NCBI Taxonomy" id="2126340"/>
    <lineage>
        <taxon>Bacteria</taxon>
        <taxon>Pseudomonadati</taxon>
        <taxon>Pseudomonadota</taxon>
        <taxon>Gammaproteobacteria</taxon>
        <taxon>Candidatus Kentrum</taxon>
    </lineage>
</organism>
<name>A0A450WAE0_9GAMM</name>
<keyword evidence="5" id="KW-0347">Helicase</keyword>
<sequence>MTDKELLALLADLESDRVERKGSIAEKEKIRQAICAFSNDMPNHELPGVIFIGASDDGQSAGIDVTDRLLLTLSDMRSDGNILPLPAMTVQKRTLQGCDLAIVVVHPADAPPVRLKGNIYIRVGPRRAIANSDEERRLAEKRRYRDIPADIRPLPSALMETLDELLFRRVYLPLALSPEALEQNRRGLEHQLIAARFAHPGSIRPGSHPCPTVLGELVIGNKPTDQVPGAFVQLLRIEGTGLTDPIQFAHELQRPLPDLLRELEALLKINIHTHPDITSGPVEIRHPDYPLAALQQIIRNAIAHRAYEHTHAPVRIRWFTDRVEIYSPGGPFGQVTRENFGSPGKYDYRNPNLAAVLKELGYIQRFGLGIAIAREEMEKNGNPPIQFQVEDNQVTVVLRKADNRPARRSEPAAGRPIEADPDSHSAKDPGASVPRTREKPLRRPGWRGRRLFSWWPV</sequence>
<dbReference type="InterPro" id="IPR038461">
    <property type="entry name" value="Schlafen_AlbA_2_dom_sf"/>
</dbReference>
<accession>A0A450WAE0</accession>
<dbReference type="InterPro" id="IPR038475">
    <property type="entry name" value="RecG_C_sf"/>
</dbReference>
<gene>
    <name evidence="4" type="ORF">BECKFM1743A_GA0114220_107722</name>
    <name evidence="5" type="ORF">BECKFM1743B_GA0114221_103017</name>
    <name evidence="3" type="ORF">BECKFM1743C_GA0114222_102938</name>
</gene>
<dbReference type="Pfam" id="PF13749">
    <property type="entry name" value="HATPase_c_4"/>
    <property type="match status" value="1"/>
</dbReference>
<dbReference type="Pfam" id="PF04326">
    <property type="entry name" value="SLFN_AlbA_2"/>
    <property type="match status" value="1"/>
</dbReference>
<feature type="domain" description="Schlafen AlbA-2" evidence="2">
    <location>
        <begin position="14"/>
        <end position="126"/>
    </location>
</feature>
<dbReference type="AlphaFoldDB" id="A0A450WAE0"/>
<feature type="compositionally biased region" description="Basic and acidic residues" evidence="1">
    <location>
        <begin position="400"/>
        <end position="410"/>
    </location>
</feature>
<dbReference type="EMBL" id="CAADFL010000301">
    <property type="protein sequence ID" value="VFK14014.1"/>
    <property type="molecule type" value="Genomic_DNA"/>
</dbReference>
<protein>
    <submittedName>
        <fullName evidence="5">ATP-dependent DNA helicase RecG</fullName>
    </submittedName>
</protein>
<dbReference type="PANTHER" id="PTHR30595:SF6">
    <property type="entry name" value="SCHLAFEN ALBA-2 DOMAIN-CONTAINING PROTEIN"/>
    <property type="match status" value="1"/>
</dbReference>
<proteinExistence type="predicted"/>
<feature type="compositionally biased region" description="Basic and acidic residues" evidence="1">
    <location>
        <begin position="417"/>
        <end position="427"/>
    </location>
</feature>
<dbReference type="EMBL" id="CAADEZ010000772">
    <property type="protein sequence ID" value="VFJ74308.1"/>
    <property type="molecule type" value="Genomic_DNA"/>
</dbReference>
<dbReference type="PANTHER" id="PTHR30595">
    <property type="entry name" value="GLPR-RELATED TRANSCRIPTIONAL REPRESSOR"/>
    <property type="match status" value="1"/>
</dbReference>
<dbReference type="Gene3D" id="3.30.565.60">
    <property type="match status" value="1"/>
</dbReference>